<feature type="transmembrane region" description="Helical" evidence="1">
    <location>
        <begin position="91"/>
        <end position="112"/>
    </location>
</feature>
<keyword evidence="1" id="KW-0812">Transmembrane</keyword>
<dbReference type="Proteomes" id="UP000619761">
    <property type="component" value="Unassembled WGS sequence"/>
</dbReference>
<evidence type="ECO:0008006" key="4">
    <source>
        <dbReference type="Google" id="ProtNLM"/>
    </source>
</evidence>
<reference evidence="3" key="1">
    <citation type="journal article" date="2019" name="Int. J. Syst. Evol. Microbiol.">
        <title>The Global Catalogue of Microorganisms (GCM) 10K type strain sequencing project: providing services to taxonomists for standard genome sequencing and annotation.</title>
        <authorList>
            <consortium name="The Broad Institute Genomics Platform"/>
            <consortium name="The Broad Institute Genome Sequencing Center for Infectious Disease"/>
            <person name="Wu L."/>
            <person name="Ma J."/>
        </authorList>
    </citation>
    <scope>NUCLEOTIDE SEQUENCE [LARGE SCALE GENOMIC DNA]</scope>
    <source>
        <strain evidence="3">KCTC 32239</strain>
    </source>
</reference>
<feature type="transmembrane region" description="Helical" evidence="1">
    <location>
        <begin position="60"/>
        <end position="84"/>
    </location>
</feature>
<gene>
    <name evidence="2" type="ORF">GCM10011613_26900</name>
</gene>
<protein>
    <recommendedName>
        <fullName evidence="4">Cell division protein</fullName>
    </recommendedName>
</protein>
<keyword evidence="1" id="KW-0472">Membrane</keyword>
<proteinExistence type="predicted"/>
<organism evidence="2 3">
    <name type="scientific">Cellvibrio zantedeschiae</name>
    <dbReference type="NCBI Taxonomy" id="1237077"/>
    <lineage>
        <taxon>Bacteria</taxon>
        <taxon>Pseudomonadati</taxon>
        <taxon>Pseudomonadota</taxon>
        <taxon>Gammaproteobacteria</taxon>
        <taxon>Cellvibrionales</taxon>
        <taxon>Cellvibrionaceae</taxon>
        <taxon>Cellvibrio</taxon>
    </lineage>
</organism>
<comment type="caution">
    <text evidence="2">The sequence shown here is derived from an EMBL/GenBank/DDBJ whole genome shotgun (WGS) entry which is preliminary data.</text>
</comment>
<name>A0ABQ3B7A2_9GAMM</name>
<evidence type="ECO:0000313" key="2">
    <source>
        <dbReference type="EMBL" id="GGY80490.1"/>
    </source>
</evidence>
<sequence length="150" mass="17512">MNKKTFRSWLIYWIYFVSFGHFAVGFLVAWFSNLSTFYAYHHSILERFGDLSAQAYQLQIWWISLFGATVQNLAIFMGVLTYVASKYRISLVWNSMVIGLIVWAPQDILISLQVDMWLHVWVDAIVLAVMLPPLMMLSWLDRNQNVPIKG</sequence>
<dbReference type="RefSeq" id="WP_189419456.1">
    <property type="nucleotide sequence ID" value="NZ_BMYZ01000002.1"/>
</dbReference>
<evidence type="ECO:0000313" key="3">
    <source>
        <dbReference type="Proteomes" id="UP000619761"/>
    </source>
</evidence>
<evidence type="ECO:0000256" key="1">
    <source>
        <dbReference type="SAM" id="Phobius"/>
    </source>
</evidence>
<keyword evidence="1" id="KW-1133">Transmembrane helix</keyword>
<dbReference type="EMBL" id="BMYZ01000002">
    <property type="protein sequence ID" value="GGY80490.1"/>
    <property type="molecule type" value="Genomic_DNA"/>
</dbReference>
<accession>A0ABQ3B7A2</accession>
<keyword evidence="3" id="KW-1185">Reference proteome</keyword>
<feature type="transmembrane region" description="Helical" evidence="1">
    <location>
        <begin position="118"/>
        <end position="140"/>
    </location>
</feature>
<feature type="transmembrane region" description="Helical" evidence="1">
    <location>
        <begin position="12"/>
        <end position="40"/>
    </location>
</feature>